<dbReference type="InterPro" id="IPR016186">
    <property type="entry name" value="C-type_lectin-like/link_sf"/>
</dbReference>
<reference evidence="3" key="1">
    <citation type="submission" date="2025-08" db="UniProtKB">
        <authorList>
            <consortium name="Ensembl"/>
        </authorList>
    </citation>
    <scope>IDENTIFICATION</scope>
</reference>
<dbReference type="CDD" id="cd03590">
    <property type="entry name" value="CLECT_DC-SIGN_like"/>
    <property type="match status" value="1"/>
</dbReference>
<dbReference type="Gene3D" id="3.10.100.10">
    <property type="entry name" value="Mannose-Binding Protein A, subunit A"/>
    <property type="match status" value="1"/>
</dbReference>
<name>A0A8C3FHG7_CHRPI</name>
<reference evidence="3" key="2">
    <citation type="submission" date="2025-09" db="UniProtKB">
        <authorList>
            <consortium name="Ensembl"/>
        </authorList>
    </citation>
    <scope>IDENTIFICATION</scope>
</reference>
<organism evidence="3 4">
    <name type="scientific">Chrysemys picta bellii</name>
    <name type="common">Western painted turtle</name>
    <name type="synonym">Emys bellii</name>
    <dbReference type="NCBI Taxonomy" id="8478"/>
    <lineage>
        <taxon>Eukaryota</taxon>
        <taxon>Metazoa</taxon>
        <taxon>Chordata</taxon>
        <taxon>Craniata</taxon>
        <taxon>Vertebrata</taxon>
        <taxon>Euteleostomi</taxon>
        <taxon>Archelosauria</taxon>
        <taxon>Testudinata</taxon>
        <taxon>Testudines</taxon>
        <taxon>Cryptodira</taxon>
        <taxon>Durocryptodira</taxon>
        <taxon>Testudinoidea</taxon>
        <taxon>Emydidae</taxon>
        <taxon>Chrysemys</taxon>
    </lineage>
</organism>
<proteinExistence type="predicted"/>
<dbReference type="InterPro" id="IPR050111">
    <property type="entry name" value="C-type_lectin/snaclec_domain"/>
</dbReference>
<dbReference type="Proteomes" id="UP000694380">
    <property type="component" value="Unplaced"/>
</dbReference>
<protein>
    <recommendedName>
        <fullName evidence="2">C-type lectin domain-containing protein</fullName>
    </recommendedName>
</protein>
<dbReference type="SUPFAM" id="SSF56436">
    <property type="entry name" value="C-type lectin-like"/>
    <property type="match status" value="1"/>
</dbReference>
<evidence type="ECO:0000313" key="4">
    <source>
        <dbReference type="Proteomes" id="UP000694380"/>
    </source>
</evidence>
<evidence type="ECO:0000256" key="1">
    <source>
        <dbReference type="ARBA" id="ARBA00022734"/>
    </source>
</evidence>
<dbReference type="SMART" id="SM00034">
    <property type="entry name" value="CLECT"/>
    <property type="match status" value="1"/>
</dbReference>
<dbReference type="AlphaFoldDB" id="A0A8C3FHG7"/>
<evidence type="ECO:0000259" key="2">
    <source>
        <dbReference type="PROSITE" id="PS50041"/>
    </source>
</evidence>
<feature type="domain" description="C-type lectin" evidence="2">
    <location>
        <begin position="74"/>
        <end position="188"/>
    </location>
</feature>
<dbReference type="InterPro" id="IPR001304">
    <property type="entry name" value="C-type_lectin-like"/>
</dbReference>
<evidence type="ECO:0000313" key="3">
    <source>
        <dbReference type="Ensembl" id="ENSCPBP00000008741.1"/>
    </source>
</evidence>
<dbReference type="PANTHER" id="PTHR22803">
    <property type="entry name" value="MANNOSE, PHOSPHOLIPASE, LECTIN RECEPTOR RELATED"/>
    <property type="match status" value="1"/>
</dbReference>
<sequence>MVGSANVSQELQHKQFPCHKGCNKIIGVAHGWGHSLRHAHVQQFVAAPCCLQCPRSWLGLEVICTKCPPGWQHFEKNCYLFSTSTKSWLDAKQFCTNEGSHLVIVNTKQEQTFLSNQLIEPDLYWLGLSDSAKEGEWRWVDGSLLSVRFWGPGEPNNVGQHGEDCVHLRFNGKWNDAICSRTEHWICERRC</sequence>
<dbReference type="InterPro" id="IPR033989">
    <property type="entry name" value="CD209-like_CTLD"/>
</dbReference>
<accession>A0A8C3FHG7</accession>
<dbReference type="Pfam" id="PF00059">
    <property type="entry name" value="Lectin_C"/>
    <property type="match status" value="1"/>
</dbReference>
<dbReference type="GeneTree" id="ENSGT01030000234575"/>
<dbReference type="InterPro" id="IPR016187">
    <property type="entry name" value="CTDL_fold"/>
</dbReference>
<dbReference type="PROSITE" id="PS50041">
    <property type="entry name" value="C_TYPE_LECTIN_2"/>
    <property type="match status" value="1"/>
</dbReference>
<dbReference type="Ensembl" id="ENSCPBT00000010478.1">
    <property type="protein sequence ID" value="ENSCPBP00000008741.1"/>
    <property type="gene ID" value="ENSCPBG00000006789.1"/>
</dbReference>
<keyword evidence="4" id="KW-1185">Reference proteome</keyword>
<keyword evidence="1" id="KW-0430">Lectin</keyword>
<dbReference type="GO" id="GO:0030246">
    <property type="term" value="F:carbohydrate binding"/>
    <property type="evidence" value="ECO:0007669"/>
    <property type="project" value="UniProtKB-KW"/>
</dbReference>
<dbReference type="OMA" id="WICERRC"/>